<evidence type="ECO:0000256" key="5">
    <source>
        <dbReference type="ARBA" id="ARBA00022989"/>
    </source>
</evidence>
<sequence>VILQVSSFTIYSWGLMIAVGFELAILYFFFSIKKEQLPLNFILNLIIGIIVFSIVGARILHVLMHLPYYMLYPLRIIRLWEGGMTLQGGLIFSISFSIYYIKTHHLPLDKIADCAAPAIAFGFSVGRIGCFLNGCCYGVPSSFGFVFPLGSPAGEFFSGQTLFPTQLVSSLNLLIMGIVLHLLRKKNIARDRLLPLFLILYSVHRFLIEFLRGDTSPVAFNLTSFQIISIILALFSFIWWKTGLKFSYFPLAKKKKT</sequence>
<feature type="transmembrane region" description="Helical" evidence="7">
    <location>
        <begin position="130"/>
        <end position="150"/>
    </location>
</feature>
<organism evidence="8 9">
    <name type="scientific">Aerophobetes bacterium</name>
    <dbReference type="NCBI Taxonomy" id="2030807"/>
    <lineage>
        <taxon>Bacteria</taxon>
        <taxon>Candidatus Aerophobota</taxon>
    </lineage>
</organism>
<dbReference type="GO" id="GO:0042158">
    <property type="term" value="P:lipoprotein biosynthetic process"/>
    <property type="evidence" value="ECO:0007669"/>
    <property type="project" value="InterPro"/>
</dbReference>
<evidence type="ECO:0000256" key="6">
    <source>
        <dbReference type="ARBA" id="ARBA00023136"/>
    </source>
</evidence>
<dbReference type="InterPro" id="IPR001640">
    <property type="entry name" value="Lgt"/>
</dbReference>
<keyword evidence="5 7" id="KW-1133">Transmembrane helix</keyword>
<reference evidence="8 9" key="1">
    <citation type="submission" date="2019-03" db="EMBL/GenBank/DDBJ databases">
        <title>Metabolic potential of uncultured bacteria and archaea associated with petroleum seepage in deep-sea sediments.</title>
        <authorList>
            <person name="Dong X."/>
            <person name="Hubert C."/>
        </authorList>
    </citation>
    <scope>NUCLEOTIDE SEQUENCE [LARGE SCALE GENOMIC DNA]</scope>
    <source>
        <strain evidence="8">E29_bin28</strain>
    </source>
</reference>
<evidence type="ECO:0000256" key="2">
    <source>
        <dbReference type="ARBA" id="ARBA00022475"/>
    </source>
</evidence>
<protein>
    <submittedName>
        <fullName evidence="8">Prolipoprotein diacylglyceryl transferase</fullName>
    </submittedName>
</protein>
<keyword evidence="2" id="KW-1003">Cell membrane</keyword>
<feature type="transmembrane region" description="Helical" evidence="7">
    <location>
        <begin position="84"/>
        <end position="101"/>
    </location>
</feature>
<gene>
    <name evidence="8" type="primary">lgt</name>
    <name evidence="8" type="ORF">E3J33_04440</name>
</gene>
<feature type="transmembrane region" description="Helical" evidence="7">
    <location>
        <begin position="218"/>
        <end position="240"/>
    </location>
</feature>
<feature type="transmembrane region" description="Helical" evidence="7">
    <location>
        <begin position="162"/>
        <end position="182"/>
    </location>
</feature>
<proteinExistence type="inferred from homology"/>
<accession>A0A523YKG9</accession>
<evidence type="ECO:0000256" key="3">
    <source>
        <dbReference type="ARBA" id="ARBA00022679"/>
    </source>
</evidence>
<keyword evidence="8" id="KW-0449">Lipoprotein</keyword>
<feature type="transmembrane region" description="Helical" evidence="7">
    <location>
        <begin position="42"/>
        <end position="64"/>
    </location>
</feature>
<dbReference type="PANTHER" id="PTHR30589">
    <property type="entry name" value="PROLIPOPROTEIN DIACYLGLYCERYL TRANSFERASE"/>
    <property type="match status" value="1"/>
</dbReference>
<dbReference type="GO" id="GO:0005886">
    <property type="term" value="C:plasma membrane"/>
    <property type="evidence" value="ECO:0007669"/>
    <property type="project" value="InterPro"/>
</dbReference>
<evidence type="ECO:0000313" key="9">
    <source>
        <dbReference type="Proteomes" id="UP000316925"/>
    </source>
</evidence>
<keyword evidence="4 7" id="KW-0812">Transmembrane</keyword>
<dbReference type="HAMAP" id="MF_01147">
    <property type="entry name" value="Lgt"/>
    <property type="match status" value="1"/>
</dbReference>
<keyword evidence="6 7" id="KW-0472">Membrane</keyword>
<keyword evidence="3 8" id="KW-0808">Transferase</keyword>
<dbReference type="EMBL" id="SOIJ01000252">
    <property type="protein sequence ID" value="TET92071.1"/>
    <property type="molecule type" value="Genomic_DNA"/>
</dbReference>
<dbReference type="AlphaFoldDB" id="A0A523YKG9"/>
<name>A0A523YKG9_UNCAE</name>
<feature type="non-terminal residue" evidence="8">
    <location>
        <position position="1"/>
    </location>
</feature>
<dbReference type="Proteomes" id="UP000316925">
    <property type="component" value="Unassembled WGS sequence"/>
</dbReference>
<dbReference type="Pfam" id="PF01790">
    <property type="entry name" value="LGT"/>
    <property type="match status" value="1"/>
</dbReference>
<comment type="similarity">
    <text evidence="1">Belongs to the Lgt family.</text>
</comment>
<dbReference type="PANTHER" id="PTHR30589:SF0">
    <property type="entry name" value="PHOSPHATIDYLGLYCEROL--PROLIPOPROTEIN DIACYLGLYCERYL TRANSFERASE"/>
    <property type="match status" value="1"/>
</dbReference>
<evidence type="ECO:0000256" key="4">
    <source>
        <dbReference type="ARBA" id="ARBA00022692"/>
    </source>
</evidence>
<dbReference type="GO" id="GO:0008961">
    <property type="term" value="F:phosphatidylglycerol-prolipoprotein diacylglyceryl transferase activity"/>
    <property type="evidence" value="ECO:0007669"/>
    <property type="project" value="InterPro"/>
</dbReference>
<dbReference type="NCBIfam" id="TIGR00544">
    <property type="entry name" value="lgt"/>
    <property type="match status" value="1"/>
</dbReference>
<comment type="caution">
    <text evidence="8">The sequence shown here is derived from an EMBL/GenBank/DDBJ whole genome shotgun (WGS) entry which is preliminary data.</text>
</comment>
<evidence type="ECO:0000256" key="7">
    <source>
        <dbReference type="SAM" id="Phobius"/>
    </source>
</evidence>
<evidence type="ECO:0000256" key="1">
    <source>
        <dbReference type="ARBA" id="ARBA00007150"/>
    </source>
</evidence>
<feature type="transmembrane region" description="Helical" evidence="7">
    <location>
        <begin position="12"/>
        <end position="30"/>
    </location>
</feature>
<evidence type="ECO:0000313" key="8">
    <source>
        <dbReference type="EMBL" id="TET92071.1"/>
    </source>
</evidence>